<dbReference type="InterPro" id="IPR001227">
    <property type="entry name" value="Ac_transferase_dom_sf"/>
</dbReference>
<dbReference type="SUPFAM" id="SSF55048">
    <property type="entry name" value="Probable ACP-binding domain of malonyl-CoA ACP transacylase"/>
    <property type="match status" value="1"/>
</dbReference>
<keyword evidence="10" id="KW-1185">Reference proteome</keyword>
<gene>
    <name evidence="9" type="ORF">COCCADRAFT_9869</name>
</gene>
<dbReference type="InterPro" id="IPR050091">
    <property type="entry name" value="PKS_NRPS_Biosynth_Enz"/>
</dbReference>
<feature type="region of interest" description="N-terminal hotdog fold" evidence="4">
    <location>
        <begin position="1245"/>
        <end position="1375"/>
    </location>
</feature>
<feature type="active site" description="Proton acceptor; for dehydratase activity" evidence="4">
    <location>
        <position position="1277"/>
    </location>
</feature>
<feature type="region of interest" description="C-terminal hotdog fold" evidence="4">
    <location>
        <begin position="1405"/>
        <end position="1552"/>
    </location>
</feature>
<dbReference type="STRING" id="930089.W6Y918"/>
<dbReference type="EMBL" id="KI964908">
    <property type="protein sequence ID" value="EUC27566.1"/>
    <property type="molecule type" value="Genomic_DNA"/>
</dbReference>
<dbReference type="SMART" id="SM00827">
    <property type="entry name" value="PKS_AT"/>
    <property type="match status" value="1"/>
</dbReference>
<dbReference type="Pfam" id="PF14765">
    <property type="entry name" value="PS-DH"/>
    <property type="match status" value="1"/>
</dbReference>
<reference evidence="9 10" key="1">
    <citation type="journal article" date="2013" name="PLoS Genet.">
        <title>Comparative genome structure, secondary metabolite, and effector coding capacity across Cochliobolus pathogens.</title>
        <authorList>
            <person name="Condon B.J."/>
            <person name="Leng Y."/>
            <person name="Wu D."/>
            <person name="Bushley K.E."/>
            <person name="Ohm R.A."/>
            <person name="Otillar R."/>
            <person name="Martin J."/>
            <person name="Schackwitz W."/>
            <person name="Grimwood J."/>
            <person name="MohdZainudin N."/>
            <person name="Xue C."/>
            <person name="Wang R."/>
            <person name="Manning V.A."/>
            <person name="Dhillon B."/>
            <person name="Tu Z.J."/>
            <person name="Steffenson B.J."/>
            <person name="Salamov A."/>
            <person name="Sun H."/>
            <person name="Lowry S."/>
            <person name="LaButti K."/>
            <person name="Han J."/>
            <person name="Copeland A."/>
            <person name="Lindquist E."/>
            <person name="Barry K."/>
            <person name="Schmutz J."/>
            <person name="Baker S.E."/>
            <person name="Ciuffetti L.M."/>
            <person name="Grigoriev I.V."/>
            <person name="Zhong S."/>
            <person name="Turgeon B.G."/>
        </authorList>
    </citation>
    <scope>NUCLEOTIDE SEQUENCE [LARGE SCALE GENOMIC DNA]</scope>
    <source>
        <strain evidence="9 10">26-R-13</strain>
    </source>
</reference>
<dbReference type="RefSeq" id="XP_007718130.1">
    <property type="nucleotide sequence ID" value="XM_007719940.1"/>
</dbReference>
<dbReference type="GO" id="GO:0044550">
    <property type="term" value="P:secondary metabolite biosynthetic process"/>
    <property type="evidence" value="ECO:0007669"/>
    <property type="project" value="UniProtKB-ARBA"/>
</dbReference>
<dbReference type="InterPro" id="IPR036736">
    <property type="entry name" value="ACP-like_sf"/>
</dbReference>
<evidence type="ECO:0000256" key="1">
    <source>
        <dbReference type="ARBA" id="ARBA00022450"/>
    </source>
</evidence>
<dbReference type="GO" id="GO:0004315">
    <property type="term" value="F:3-oxoacyl-[acyl-carrier-protein] synthase activity"/>
    <property type="evidence" value="ECO:0007669"/>
    <property type="project" value="InterPro"/>
</dbReference>
<dbReference type="InterPro" id="IPR014031">
    <property type="entry name" value="Ketoacyl_synth_C"/>
</dbReference>
<accession>W6Y918</accession>
<dbReference type="InterPro" id="IPR014043">
    <property type="entry name" value="Acyl_transferase_dom"/>
</dbReference>
<evidence type="ECO:0000259" key="8">
    <source>
        <dbReference type="PROSITE" id="PS52019"/>
    </source>
</evidence>
<dbReference type="Pfam" id="PF16073">
    <property type="entry name" value="SAT"/>
    <property type="match status" value="1"/>
</dbReference>
<dbReference type="PANTHER" id="PTHR43775:SF37">
    <property type="entry name" value="SI:DKEY-61P9.11"/>
    <property type="match status" value="1"/>
</dbReference>
<dbReference type="HOGENOM" id="CLU_000022_6_0_1"/>
<dbReference type="InterPro" id="IPR049551">
    <property type="entry name" value="PKS_DH_C"/>
</dbReference>
<dbReference type="InterPro" id="IPR049900">
    <property type="entry name" value="PKS_mFAS_DH"/>
</dbReference>
<evidence type="ECO:0000313" key="10">
    <source>
        <dbReference type="Proteomes" id="UP000053841"/>
    </source>
</evidence>
<dbReference type="Gene3D" id="1.10.1200.10">
    <property type="entry name" value="ACP-like"/>
    <property type="match status" value="2"/>
</dbReference>
<proteinExistence type="predicted"/>
<keyword evidence="2" id="KW-0597">Phosphoprotein</keyword>
<dbReference type="Pfam" id="PF00109">
    <property type="entry name" value="ketoacyl-synt"/>
    <property type="match status" value="1"/>
</dbReference>
<keyword evidence="3" id="KW-0808">Transferase</keyword>
<dbReference type="Pfam" id="PF00975">
    <property type="entry name" value="Thioesterase"/>
    <property type="match status" value="1"/>
</dbReference>
<dbReference type="Pfam" id="PF22621">
    <property type="entry name" value="CurL-like_PKS_C"/>
    <property type="match status" value="1"/>
</dbReference>
<dbReference type="InterPro" id="IPR029058">
    <property type="entry name" value="AB_hydrolase_fold"/>
</dbReference>
<dbReference type="GO" id="GO:0031177">
    <property type="term" value="F:phosphopantetheine binding"/>
    <property type="evidence" value="ECO:0007669"/>
    <property type="project" value="InterPro"/>
</dbReference>
<evidence type="ECO:0000259" key="7">
    <source>
        <dbReference type="PROSITE" id="PS52004"/>
    </source>
</evidence>
<dbReference type="SMART" id="SM00823">
    <property type="entry name" value="PKS_PP"/>
    <property type="match status" value="2"/>
</dbReference>
<dbReference type="Proteomes" id="UP000053841">
    <property type="component" value="Unassembled WGS sequence"/>
</dbReference>
<dbReference type="Gene3D" id="3.40.366.10">
    <property type="entry name" value="Malonyl-Coenzyme A Acyl Carrier Protein, domain 2"/>
    <property type="match status" value="1"/>
</dbReference>
<dbReference type="PROSITE" id="PS00606">
    <property type="entry name" value="KS3_1"/>
    <property type="match status" value="1"/>
</dbReference>
<dbReference type="PROSITE" id="PS50075">
    <property type="entry name" value="CARRIER"/>
    <property type="match status" value="1"/>
</dbReference>
<feature type="domain" description="PKS/mFAS DH" evidence="8">
    <location>
        <begin position="1245"/>
        <end position="1552"/>
    </location>
</feature>
<feature type="region of interest" description="Disordered" evidence="5">
    <location>
        <begin position="1767"/>
        <end position="1794"/>
    </location>
</feature>
<dbReference type="InterPro" id="IPR009081">
    <property type="entry name" value="PP-bd_ACP"/>
</dbReference>
<protein>
    <submittedName>
        <fullName evidence="9">Uncharacterized protein</fullName>
    </submittedName>
</protein>
<dbReference type="PANTHER" id="PTHR43775">
    <property type="entry name" value="FATTY ACID SYNTHASE"/>
    <property type="match status" value="1"/>
</dbReference>
<dbReference type="InterPro" id="IPR042104">
    <property type="entry name" value="PKS_dehydratase_sf"/>
</dbReference>
<dbReference type="InterPro" id="IPR020841">
    <property type="entry name" value="PKS_Beta-ketoAc_synthase_dom"/>
</dbReference>
<dbReference type="SMART" id="SM00825">
    <property type="entry name" value="PKS_KS"/>
    <property type="match status" value="1"/>
</dbReference>
<name>W6Y918_COCC2</name>
<dbReference type="CDD" id="cd00833">
    <property type="entry name" value="PKS"/>
    <property type="match status" value="1"/>
</dbReference>
<dbReference type="InterPro" id="IPR018201">
    <property type="entry name" value="Ketoacyl_synth_AS"/>
</dbReference>
<feature type="region of interest" description="Disordered" evidence="5">
    <location>
        <begin position="1561"/>
        <end position="1588"/>
    </location>
</feature>
<dbReference type="PROSITE" id="PS52019">
    <property type="entry name" value="PKS_MFAS_DH"/>
    <property type="match status" value="1"/>
</dbReference>
<dbReference type="SUPFAM" id="SSF47336">
    <property type="entry name" value="ACP-like"/>
    <property type="match status" value="2"/>
</dbReference>
<evidence type="ECO:0000256" key="5">
    <source>
        <dbReference type="SAM" id="MobiDB-lite"/>
    </source>
</evidence>
<feature type="active site" description="Proton donor; for dehydratase activity" evidence="4">
    <location>
        <position position="1464"/>
    </location>
</feature>
<dbReference type="Gene3D" id="3.40.47.10">
    <property type="match status" value="1"/>
</dbReference>
<evidence type="ECO:0000259" key="6">
    <source>
        <dbReference type="PROSITE" id="PS50075"/>
    </source>
</evidence>
<dbReference type="eggNOG" id="KOG1202">
    <property type="taxonomic scope" value="Eukaryota"/>
</dbReference>
<dbReference type="PROSITE" id="PS52004">
    <property type="entry name" value="KS3_2"/>
    <property type="match status" value="1"/>
</dbReference>
<evidence type="ECO:0000256" key="2">
    <source>
        <dbReference type="ARBA" id="ARBA00022553"/>
    </source>
</evidence>
<keyword evidence="1" id="KW-0596">Phosphopantetheine</keyword>
<dbReference type="GO" id="GO:0006633">
    <property type="term" value="P:fatty acid biosynthetic process"/>
    <property type="evidence" value="ECO:0007669"/>
    <property type="project" value="InterPro"/>
</dbReference>
<dbReference type="GO" id="GO:0004312">
    <property type="term" value="F:fatty acid synthase activity"/>
    <property type="evidence" value="ECO:0007669"/>
    <property type="project" value="TreeGrafter"/>
</dbReference>
<evidence type="ECO:0000256" key="3">
    <source>
        <dbReference type="ARBA" id="ARBA00022679"/>
    </source>
</evidence>
<dbReference type="Gene3D" id="3.10.129.110">
    <property type="entry name" value="Polyketide synthase dehydratase"/>
    <property type="match status" value="1"/>
</dbReference>
<dbReference type="OrthoDB" id="329835at2759"/>
<dbReference type="InterPro" id="IPR016039">
    <property type="entry name" value="Thiolase-like"/>
</dbReference>
<feature type="compositionally biased region" description="Polar residues" evidence="5">
    <location>
        <begin position="1574"/>
        <end position="1588"/>
    </location>
</feature>
<feature type="domain" description="Ketosynthase family 3 (KS3)" evidence="7">
    <location>
        <begin position="353"/>
        <end position="770"/>
    </location>
</feature>
<dbReference type="InterPro" id="IPR016036">
    <property type="entry name" value="Malonyl_transacylase_ACP-bd"/>
</dbReference>
<sequence>MKRQCMLYFPATSQDGLSRLYKLQHASKSNHMLKKFLQSVHRTLRKDVTEFVYPSERARLGDCDIDLFLLAKQQQRHPYGPIQMILTLSIQLAELVLRMTSDEIDGVLAAGAGIGLLSGALSAVVHDSWDVVQLSQYIVSLAFRFGIELERRGRNIDCSESAWEPHVMVIESLSQLESELNRVNLATPVHLRAYAGIISVSNKTATLFGPPSTLAKFKDPDELKSTCLYGPATMFAPHLQPLDVVAILQSIPTSNCTRSILRPVVSPTDGKPYEASNFQDLLIQVLNDIAGRRVDMDCLTAGIVAQRGAESADLVLFGSDPDAREVANAVSLIGLPIQTVNRTHISSLNQPTDDAVAVIGMAGRFPESDNVEELWSLLESGTSTAKKIPPSRFLPNEETAWDYTGHFIKRPGVFDHALFAISPVEAMQMDPIQRMALLTTYEALEMAGYSGCDAEFGPDPSRVAVFFGQTTDDWKSINQQRGIDMHYLPGLNRSFTPGRISRYFGWSGGFYSIDTGCSSSATCLCLARDALLSGQIDMAIVGGGNLLNTPEWYQGLGKGGFLSATGACKTFAESADGYCRGEAVGVVVLKRQEDALRAKDNILASITSASRNANARTSASLTAPSQKAQEVLYGHVLRETGICPSEVDYVEMHGTGTQLGDSIEMAAVANVLAEGHDPQHPLIVGAVKASIGHSEAAAGVVSLIKAVLVLQKNKVPPQPGWPFALNAKFHDILGQRIAIANGQDFSRNRRTLIVNSFDAAGGNVSMVVQDALPSSYRAFCNNSAAPRTPSHQVVVISGHSKTSFENFQARLLDKLASQSNIDLPSLAYSTTARRMPKKYRRSLVVASIAELAEKLSAPCCLHSPIDRVQPNMLFTFTGQGAQYAGMGATLYQTLPYFRQLLDSYEQHCQSYGLGFLNLITQAEDATLASGQFQVAIAALEMALASYLMSLGLQPDFVIGHSIGEYAALFVAGVLSAYDVLWLLHHRARLLEQTNEAGTHGMLSVNLPALTIQKQWGEECEISCYNTPNLTVVSAPMAHILDLEAKMKNSGTRVSRLNVDFAFHSSKMDPICASFSALAEQVSFQPPRIPVASTVLGRIVNPGEAIFDACYLARHTRQAVEFVAATQACEDNGLITDDTVIVEIGPHPTSIGLLQASLRAARPTAVATLQRGKIDWYGISTCLAVAHDAGKKVAWNEFHKPYLAHLEPLSLPQTSFDYREFWEPFRKTSPQPTTASSTNLLSSTLHRLHSLSDEGSQTLAVFYSSLSEAGLFEGINGHVVDGSRICPASVFMDIMMSAATYLMHGNLTKSVTGIELTELNMTSPLAMEPQDKHQQIRIEARLDRGSKQVSVNILAAEGDAPLTYATGQIAAATAGERQEWSTEWTKIWRLVEYRSREIESMAFSEKCMLNQKLFYHMFAEIVNYGNSYRTIREASIAGHFCDAVATFQFESCPTDAYACNPFMVDSMVHLVGFLLNAKPSKQRHLVYISNHIKSLRLHGELSPNREYRIYASIREYIEGGIFICDAYVFDDPSMLLLSCEGIRFQHVDRALFKALTTRVPSQSNDPEVAARDSGYCSSNSLTRSPNSNSCKDENPIDIIHSTISAATGLSVREIHGGKTFGDLGIDSQLSISIMASLKRTTGIELAASLFAPTSSILDVQRELEVLLPTLASATERVREENKDVQASSLELDNIQNVSNCAVLLRIVACALGIETDELHDSSTWQSLGLDSMQSIQILSVFRKQTGIELPAAFFFEHPKVGDVRRQLGSCEDKEQQSSPSCLPDPAPLTQEDSGPTSRAILLQGSAQSQDPPLFLLTDGSGTVEAYVHLDKLPNGRRTYGLESPFVNNPLDYTMTISQVAKVFIKTIRSIQPHGPYFVGGWSVGGKYAYEVSRQLSLANEEIALLLIIDTRPPRPRPLNIVVGFGTLDDIGMTTARGKNLADDFTERERDHLYASCRVQSREQTRAFAEDQSHPWICAICWATKGLNEQPDPNRHRLEVTRKAAMGNVEQEEEAVAKGGIDALRMIYKSWLFGKREDFGTNGWERWVGSRAGIVVETVEADHFSMVARPDVAQLSRIIIRLITKAAAKYMKN</sequence>
<dbReference type="NCBIfam" id="TIGR04532">
    <property type="entry name" value="PT_fungal_PKS"/>
    <property type="match status" value="1"/>
</dbReference>
<dbReference type="InterPro" id="IPR032088">
    <property type="entry name" value="SAT"/>
</dbReference>
<dbReference type="InterPro" id="IPR014030">
    <property type="entry name" value="Ketoacyl_synth_N"/>
</dbReference>
<dbReference type="InterPro" id="IPR001031">
    <property type="entry name" value="Thioesterase"/>
</dbReference>
<dbReference type="InterPro" id="IPR016035">
    <property type="entry name" value="Acyl_Trfase/lysoPLipase"/>
</dbReference>
<evidence type="ECO:0000256" key="4">
    <source>
        <dbReference type="PROSITE-ProRule" id="PRU01363"/>
    </source>
</evidence>
<dbReference type="Pfam" id="PF00698">
    <property type="entry name" value="Acyl_transf_1"/>
    <property type="match status" value="1"/>
</dbReference>
<dbReference type="Pfam" id="PF02801">
    <property type="entry name" value="Ketoacyl-synt_C"/>
    <property type="match status" value="1"/>
</dbReference>
<dbReference type="SUPFAM" id="SSF53901">
    <property type="entry name" value="Thiolase-like"/>
    <property type="match status" value="1"/>
</dbReference>
<dbReference type="KEGG" id="bze:COCCADRAFT_9869"/>
<dbReference type="SUPFAM" id="SSF53474">
    <property type="entry name" value="alpha/beta-Hydrolases"/>
    <property type="match status" value="1"/>
</dbReference>
<dbReference type="SUPFAM" id="SSF52151">
    <property type="entry name" value="FabD/lysophospholipase-like"/>
    <property type="match status" value="1"/>
</dbReference>
<dbReference type="InterPro" id="IPR020806">
    <property type="entry name" value="PKS_PP-bd"/>
</dbReference>
<evidence type="ECO:0000313" key="9">
    <source>
        <dbReference type="EMBL" id="EUC27566.1"/>
    </source>
</evidence>
<feature type="domain" description="Carrier" evidence="6">
    <location>
        <begin position="1696"/>
        <end position="1770"/>
    </location>
</feature>
<dbReference type="Gene3D" id="3.40.50.1820">
    <property type="entry name" value="alpha/beta hydrolase"/>
    <property type="match status" value="1"/>
</dbReference>
<dbReference type="Pfam" id="PF00550">
    <property type="entry name" value="PP-binding"/>
    <property type="match status" value="2"/>
</dbReference>
<dbReference type="GeneID" id="19154633"/>
<organism evidence="9 10">
    <name type="scientific">Cochliobolus carbonum (strain 26-R-13)</name>
    <name type="common">Maize leaf spot fungus</name>
    <name type="synonym">Bipolaris zeicola</name>
    <dbReference type="NCBI Taxonomy" id="930089"/>
    <lineage>
        <taxon>Eukaryota</taxon>
        <taxon>Fungi</taxon>
        <taxon>Dikarya</taxon>
        <taxon>Ascomycota</taxon>
        <taxon>Pezizomycotina</taxon>
        <taxon>Dothideomycetes</taxon>
        <taxon>Pleosporomycetidae</taxon>
        <taxon>Pleosporales</taxon>
        <taxon>Pleosporineae</taxon>
        <taxon>Pleosporaceae</taxon>
        <taxon>Bipolaris</taxon>
    </lineage>
</organism>
<dbReference type="InterPro" id="IPR030918">
    <property type="entry name" value="PT_fungal_PKS"/>
</dbReference>
<dbReference type="Gene3D" id="3.30.70.3290">
    <property type="match status" value="1"/>
</dbReference>